<protein>
    <recommendedName>
        <fullName evidence="2 6">Imidazoleglycerol-phosphate dehydratase</fullName>
        <shortName evidence="6">IGPD</shortName>
        <ecNumber evidence="6 7">4.2.1.19</ecNumber>
    </recommendedName>
</protein>
<dbReference type="AlphaFoldDB" id="A0A1E5G429"/>
<proteinExistence type="inferred from homology"/>
<dbReference type="HAMAP" id="MF_00076">
    <property type="entry name" value="HisB"/>
    <property type="match status" value="1"/>
</dbReference>
<dbReference type="GO" id="GO:0005737">
    <property type="term" value="C:cytoplasm"/>
    <property type="evidence" value="ECO:0007669"/>
    <property type="project" value="UniProtKB-SubCell"/>
</dbReference>
<dbReference type="GO" id="GO:0000105">
    <property type="term" value="P:L-histidine biosynthetic process"/>
    <property type="evidence" value="ECO:0007669"/>
    <property type="project" value="UniProtKB-UniRule"/>
</dbReference>
<comment type="subcellular location">
    <subcellularLocation>
        <location evidence="6 7">Cytoplasm</location>
    </subcellularLocation>
</comment>
<comment type="caution">
    <text evidence="8">The sequence shown here is derived from an EMBL/GenBank/DDBJ whole genome shotgun (WGS) entry which is preliminary data.</text>
</comment>
<dbReference type="Pfam" id="PF00475">
    <property type="entry name" value="IGPD"/>
    <property type="match status" value="1"/>
</dbReference>
<dbReference type="UniPathway" id="UPA00031">
    <property type="reaction ID" value="UER00011"/>
</dbReference>
<dbReference type="FunFam" id="3.30.230.40:FF:000003">
    <property type="entry name" value="Imidazoleglycerol-phosphate dehydratase HisB"/>
    <property type="match status" value="1"/>
</dbReference>
<dbReference type="OrthoDB" id="9790411at2"/>
<dbReference type="PROSITE" id="PS00955">
    <property type="entry name" value="IGP_DEHYDRATASE_2"/>
    <property type="match status" value="1"/>
</dbReference>
<dbReference type="STRING" id="766136.BHF68_13500"/>
<evidence type="ECO:0000256" key="6">
    <source>
        <dbReference type="HAMAP-Rule" id="MF_00076"/>
    </source>
</evidence>
<dbReference type="SUPFAM" id="SSF54211">
    <property type="entry name" value="Ribosomal protein S5 domain 2-like"/>
    <property type="match status" value="2"/>
</dbReference>
<comment type="pathway">
    <text evidence="1 6 7">Amino-acid biosynthesis; L-histidine biosynthesis; L-histidine from 5-phospho-alpha-D-ribose 1-diphosphate: step 6/9.</text>
</comment>
<dbReference type="Gene3D" id="3.30.230.40">
    <property type="entry name" value="Imidazole glycerol phosphate dehydratase, domain 1"/>
    <property type="match status" value="2"/>
</dbReference>
<keyword evidence="6" id="KW-0963">Cytoplasm</keyword>
<name>A0A1E5G429_9FIRM</name>
<dbReference type="PANTHER" id="PTHR23133:SF2">
    <property type="entry name" value="IMIDAZOLEGLYCEROL-PHOSPHATE DEHYDRATASE"/>
    <property type="match status" value="1"/>
</dbReference>
<comment type="similarity">
    <text evidence="6 7">Belongs to the imidazoleglycerol-phosphate dehydratase family.</text>
</comment>
<keyword evidence="4 6" id="KW-0368">Histidine biosynthesis</keyword>
<dbReference type="PROSITE" id="PS00954">
    <property type="entry name" value="IGP_DEHYDRATASE_1"/>
    <property type="match status" value="1"/>
</dbReference>
<comment type="catalytic activity">
    <reaction evidence="6 7">
        <text>D-erythro-1-(imidazol-4-yl)glycerol 3-phosphate = 3-(imidazol-4-yl)-2-oxopropyl phosphate + H2O</text>
        <dbReference type="Rhea" id="RHEA:11040"/>
        <dbReference type="ChEBI" id="CHEBI:15377"/>
        <dbReference type="ChEBI" id="CHEBI:57766"/>
        <dbReference type="ChEBI" id="CHEBI:58278"/>
        <dbReference type="EC" id="4.2.1.19"/>
    </reaction>
</comment>
<dbReference type="InterPro" id="IPR000807">
    <property type="entry name" value="ImidazoleglycerolP_deHydtase"/>
</dbReference>
<dbReference type="InterPro" id="IPR038494">
    <property type="entry name" value="IGPD_sf"/>
</dbReference>
<evidence type="ECO:0000256" key="1">
    <source>
        <dbReference type="ARBA" id="ARBA00005047"/>
    </source>
</evidence>
<evidence type="ECO:0000256" key="7">
    <source>
        <dbReference type="RuleBase" id="RU000599"/>
    </source>
</evidence>
<dbReference type="EMBL" id="MIJE01000003">
    <property type="protein sequence ID" value="OEF97840.1"/>
    <property type="molecule type" value="Genomic_DNA"/>
</dbReference>
<dbReference type="PANTHER" id="PTHR23133">
    <property type="entry name" value="IMIDAZOLEGLYCEROL-PHOSPHATE DEHYDRATASE HIS7"/>
    <property type="match status" value="1"/>
</dbReference>
<evidence type="ECO:0000313" key="9">
    <source>
        <dbReference type="Proteomes" id="UP000094296"/>
    </source>
</evidence>
<dbReference type="Proteomes" id="UP000094296">
    <property type="component" value="Unassembled WGS sequence"/>
</dbReference>
<evidence type="ECO:0000256" key="3">
    <source>
        <dbReference type="ARBA" id="ARBA00022605"/>
    </source>
</evidence>
<dbReference type="EC" id="4.2.1.19" evidence="6 7"/>
<sequence>MTTRTAELTRETQETKIAVKLNIDGTGKRDIQTDVPFMTHMLDLWAKHGSFDLEIKGFGDIEIDDHHTTEDMGITLGQAFNKALGDKAGIKRYGHALVPMDEALAEVIVDLSNRPHLEYRAEYPTDTVGNFSVELVEEFLWKFALEARITLHVRIHYGKNTHHMVEGIFKALGRALDDATQLDSRVQGVLSTKGAL</sequence>
<dbReference type="InterPro" id="IPR020565">
    <property type="entry name" value="ImidazoleglycerP_deHydtase_CS"/>
</dbReference>
<organism evidence="8 9">
    <name type="scientific">Desulfuribacillus alkaliarsenatis</name>
    <dbReference type="NCBI Taxonomy" id="766136"/>
    <lineage>
        <taxon>Bacteria</taxon>
        <taxon>Bacillati</taxon>
        <taxon>Bacillota</taxon>
        <taxon>Desulfuribacillia</taxon>
        <taxon>Desulfuribacillales</taxon>
        <taxon>Desulfuribacillaceae</taxon>
        <taxon>Desulfuribacillus</taxon>
    </lineage>
</organism>
<dbReference type="CDD" id="cd07914">
    <property type="entry name" value="IGPD"/>
    <property type="match status" value="1"/>
</dbReference>
<dbReference type="NCBIfam" id="NF002114">
    <property type="entry name" value="PRK00951.2-4"/>
    <property type="match status" value="1"/>
</dbReference>
<evidence type="ECO:0000256" key="5">
    <source>
        <dbReference type="ARBA" id="ARBA00023239"/>
    </source>
</evidence>
<dbReference type="GO" id="GO:0004424">
    <property type="term" value="F:imidazoleglycerol-phosphate dehydratase activity"/>
    <property type="evidence" value="ECO:0007669"/>
    <property type="project" value="UniProtKB-UniRule"/>
</dbReference>
<gene>
    <name evidence="6" type="primary">hisB</name>
    <name evidence="8" type="ORF">BHF68_13500</name>
</gene>
<keyword evidence="3 6" id="KW-0028">Amino-acid biosynthesis</keyword>
<keyword evidence="5 6" id="KW-0456">Lyase</keyword>
<dbReference type="RefSeq" id="WP_069642471.1">
    <property type="nucleotide sequence ID" value="NZ_MIJE01000003.1"/>
</dbReference>
<keyword evidence="9" id="KW-1185">Reference proteome</keyword>
<reference evidence="8 9" key="1">
    <citation type="submission" date="2016-09" db="EMBL/GenBank/DDBJ databases">
        <title>Draft genome sequence for the type strain of Desulfuribacillus alkaliarsenatis AHT28, an obligately anaerobic, sulfidogenic bacterium isolated from Russian soda lake sediments.</title>
        <authorList>
            <person name="Abin C.A."/>
            <person name="Hollibaugh J.T."/>
        </authorList>
    </citation>
    <scope>NUCLEOTIDE SEQUENCE [LARGE SCALE GENOMIC DNA]</scope>
    <source>
        <strain evidence="8 9">AHT28</strain>
    </source>
</reference>
<dbReference type="FunFam" id="3.30.230.40:FF:000001">
    <property type="entry name" value="Imidazoleglycerol-phosphate dehydratase HisB"/>
    <property type="match status" value="1"/>
</dbReference>
<evidence type="ECO:0000256" key="4">
    <source>
        <dbReference type="ARBA" id="ARBA00023102"/>
    </source>
</evidence>
<dbReference type="InterPro" id="IPR020568">
    <property type="entry name" value="Ribosomal_Su5_D2-typ_SF"/>
</dbReference>
<dbReference type="NCBIfam" id="NF002115">
    <property type="entry name" value="PRK00951.2-5"/>
    <property type="match status" value="1"/>
</dbReference>
<evidence type="ECO:0000256" key="2">
    <source>
        <dbReference type="ARBA" id="ARBA00016664"/>
    </source>
</evidence>
<evidence type="ECO:0000313" key="8">
    <source>
        <dbReference type="EMBL" id="OEF97840.1"/>
    </source>
</evidence>
<accession>A0A1E5G429</accession>
<dbReference type="NCBIfam" id="NF002111">
    <property type="entry name" value="PRK00951.2-1"/>
    <property type="match status" value="1"/>
</dbReference>